<evidence type="ECO:0000313" key="21">
    <source>
        <dbReference type="Proteomes" id="UP000662857"/>
    </source>
</evidence>
<organism evidence="20 21">
    <name type="scientific">Natronosporangium hydrolyticum</name>
    <dbReference type="NCBI Taxonomy" id="2811111"/>
    <lineage>
        <taxon>Bacteria</taxon>
        <taxon>Bacillati</taxon>
        <taxon>Actinomycetota</taxon>
        <taxon>Actinomycetes</taxon>
        <taxon>Micromonosporales</taxon>
        <taxon>Micromonosporaceae</taxon>
        <taxon>Natronosporangium</taxon>
    </lineage>
</organism>
<feature type="transmembrane region" description="Helical" evidence="19">
    <location>
        <begin position="171"/>
        <end position="204"/>
    </location>
</feature>
<keyword evidence="12 19" id="KW-1133">Transmembrane helix</keyword>
<keyword evidence="7 19" id="KW-1003">Cell membrane</keyword>
<comment type="catalytic activity">
    <reaction evidence="17 19">
        <text>alpha-ribazole + adenosylcob(III)inamide-GDP = adenosylcob(III)alamin + GMP + H(+)</text>
        <dbReference type="Rhea" id="RHEA:16049"/>
        <dbReference type="ChEBI" id="CHEBI:10329"/>
        <dbReference type="ChEBI" id="CHEBI:15378"/>
        <dbReference type="ChEBI" id="CHEBI:18408"/>
        <dbReference type="ChEBI" id="CHEBI:58115"/>
        <dbReference type="ChEBI" id="CHEBI:60487"/>
        <dbReference type="EC" id="2.7.8.26"/>
    </reaction>
</comment>
<feature type="transmembrane region" description="Helical" evidence="19">
    <location>
        <begin position="25"/>
        <end position="44"/>
    </location>
</feature>
<dbReference type="InterPro" id="IPR003805">
    <property type="entry name" value="CobS"/>
</dbReference>
<dbReference type="HAMAP" id="MF_00719">
    <property type="entry name" value="CobS"/>
    <property type="match status" value="1"/>
</dbReference>
<dbReference type="GO" id="GO:0008818">
    <property type="term" value="F:cobalamin 5'-phosphate synthase activity"/>
    <property type="evidence" value="ECO:0007669"/>
    <property type="project" value="UniProtKB-UniRule"/>
</dbReference>
<evidence type="ECO:0000256" key="15">
    <source>
        <dbReference type="ARBA" id="ARBA00032605"/>
    </source>
</evidence>
<comment type="function">
    <text evidence="14 19">Joins adenosylcobinamide-GDP and alpha-ribazole to generate adenosylcobalamin (Ado-cobalamin). Also synthesizes adenosylcobalamin 5'-phosphate from adenosylcobinamide-GDP and alpha-ribazole 5'-phosphate.</text>
</comment>
<dbReference type="UniPathway" id="UPA00148">
    <property type="reaction ID" value="UER00238"/>
</dbReference>
<dbReference type="AlphaFoldDB" id="A0A895Y5V2"/>
<evidence type="ECO:0000313" key="20">
    <source>
        <dbReference type="EMBL" id="QSB12771.1"/>
    </source>
</evidence>
<evidence type="ECO:0000256" key="18">
    <source>
        <dbReference type="ARBA" id="ARBA00049504"/>
    </source>
</evidence>
<proteinExistence type="inferred from homology"/>
<dbReference type="RefSeq" id="WP_239674814.1">
    <property type="nucleotide sequence ID" value="NZ_CP070499.1"/>
</dbReference>
<evidence type="ECO:0000256" key="10">
    <source>
        <dbReference type="ARBA" id="ARBA00022692"/>
    </source>
</evidence>
<dbReference type="NCBIfam" id="TIGR00317">
    <property type="entry name" value="cobS"/>
    <property type="match status" value="1"/>
</dbReference>
<dbReference type="PANTHER" id="PTHR34148:SF1">
    <property type="entry name" value="ADENOSYLCOBINAMIDE-GDP RIBAZOLETRANSFERASE"/>
    <property type="match status" value="1"/>
</dbReference>
<evidence type="ECO:0000256" key="11">
    <source>
        <dbReference type="ARBA" id="ARBA00022842"/>
    </source>
</evidence>
<dbReference type="EMBL" id="CP070499">
    <property type="protein sequence ID" value="QSB12771.1"/>
    <property type="molecule type" value="Genomic_DNA"/>
</dbReference>
<evidence type="ECO:0000256" key="2">
    <source>
        <dbReference type="ARBA" id="ARBA00004651"/>
    </source>
</evidence>
<comment type="similarity">
    <text evidence="4 19">Belongs to the CobS family.</text>
</comment>
<protein>
    <recommendedName>
        <fullName evidence="6 19">Adenosylcobinamide-GDP ribazoletransferase</fullName>
        <ecNumber evidence="5 19">2.7.8.26</ecNumber>
    </recommendedName>
    <alternativeName>
        <fullName evidence="16 19">Cobalamin synthase</fullName>
    </alternativeName>
    <alternativeName>
        <fullName evidence="15 19">Cobalamin-5'-phosphate synthase</fullName>
    </alternativeName>
</protein>
<dbReference type="GO" id="GO:0051073">
    <property type="term" value="F:adenosylcobinamide-GDP ribazoletransferase activity"/>
    <property type="evidence" value="ECO:0007669"/>
    <property type="project" value="UniProtKB-UniRule"/>
</dbReference>
<keyword evidence="8 19" id="KW-0169">Cobalamin biosynthesis</keyword>
<dbReference type="GO" id="GO:0005886">
    <property type="term" value="C:plasma membrane"/>
    <property type="evidence" value="ECO:0007669"/>
    <property type="project" value="UniProtKB-SubCell"/>
</dbReference>
<evidence type="ECO:0000256" key="8">
    <source>
        <dbReference type="ARBA" id="ARBA00022573"/>
    </source>
</evidence>
<feature type="transmembrane region" description="Helical" evidence="19">
    <location>
        <begin position="51"/>
        <end position="70"/>
    </location>
</feature>
<comment type="pathway">
    <text evidence="3 19">Cofactor biosynthesis; adenosylcobalamin biosynthesis; adenosylcobalamin from cob(II)yrinate a,c-diamide: step 7/7.</text>
</comment>
<feature type="transmembrane region" description="Helical" evidence="19">
    <location>
        <begin position="225"/>
        <end position="245"/>
    </location>
</feature>
<keyword evidence="10 19" id="KW-0812">Transmembrane</keyword>
<keyword evidence="9 19" id="KW-0808">Transferase</keyword>
<feature type="transmembrane region" description="Helical" evidence="19">
    <location>
        <begin position="98"/>
        <end position="121"/>
    </location>
</feature>
<evidence type="ECO:0000256" key="9">
    <source>
        <dbReference type="ARBA" id="ARBA00022679"/>
    </source>
</evidence>
<evidence type="ECO:0000256" key="1">
    <source>
        <dbReference type="ARBA" id="ARBA00001946"/>
    </source>
</evidence>
<evidence type="ECO:0000256" key="7">
    <source>
        <dbReference type="ARBA" id="ARBA00022475"/>
    </source>
</evidence>
<evidence type="ECO:0000256" key="14">
    <source>
        <dbReference type="ARBA" id="ARBA00025228"/>
    </source>
</evidence>
<dbReference type="GO" id="GO:0009236">
    <property type="term" value="P:cobalamin biosynthetic process"/>
    <property type="evidence" value="ECO:0007669"/>
    <property type="project" value="UniProtKB-UniRule"/>
</dbReference>
<comment type="catalytic activity">
    <reaction evidence="18 19">
        <text>alpha-ribazole 5'-phosphate + adenosylcob(III)inamide-GDP = adenosylcob(III)alamin 5'-phosphate + GMP + H(+)</text>
        <dbReference type="Rhea" id="RHEA:23560"/>
        <dbReference type="ChEBI" id="CHEBI:15378"/>
        <dbReference type="ChEBI" id="CHEBI:57918"/>
        <dbReference type="ChEBI" id="CHEBI:58115"/>
        <dbReference type="ChEBI" id="CHEBI:60487"/>
        <dbReference type="ChEBI" id="CHEBI:60493"/>
        <dbReference type="EC" id="2.7.8.26"/>
    </reaction>
</comment>
<evidence type="ECO:0000256" key="3">
    <source>
        <dbReference type="ARBA" id="ARBA00004663"/>
    </source>
</evidence>
<evidence type="ECO:0000256" key="16">
    <source>
        <dbReference type="ARBA" id="ARBA00032853"/>
    </source>
</evidence>
<dbReference type="KEGG" id="nhy:JQS43_13840"/>
<comment type="subcellular location">
    <subcellularLocation>
        <location evidence="2 19">Cell membrane</location>
        <topology evidence="2 19">Multi-pass membrane protein</topology>
    </subcellularLocation>
</comment>
<dbReference type="PANTHER" id="PTHR34148">
    <property type="entry name" value="ADENOSYLCOBINAMIDE-GDP RIBAZOLETRANSFERASE"/>
    <property type="match status" value="1"/>
</dbReference>
<evidence type="ECO:0000256" key="12">
    <source>
        <dbReference type="ARBA" id="ARBA00022989"/>
    </source>
</evidence>
<keyword evidence="11 19" id="KW-0460">Magnesium</keyword>
<reference evidence="20" key="1">
    <citation type="submission" date="2021-02" db="EMBL/GenBank/DDBJ databases">
        <title>Natrosporangium hydrolyticum gen. nov., sp. nov, a haloalkaliphilic actinobacterium from a soda solonchak soil.</title>
        <authorList>
            <person name="Sorokin D.Y."/>
            <person name="Khijniak T.V."/>
            <person name="Zakharycheva A.P."/>
            <person name="Boueva O.V."/>
            <person name="Ariskina E.V."/>
            <person name="Hahnke R.L."/>
            <person name="Bunk B."/>
            <person name="Sproer C."/>
            <person name="Schumann P."/>
            <person name="Evtushenko L.I."/>
            <person name="Kublanov I.V."/>
        </authorList>
    </citation>
    <scope>NUCLEOTIDE SEQUENCE</scope>
    <source>
        <strain evidence="20">DSM 106523</strain>
    </source>
</reference>
<dbReference type="EC" id="2.7.8.26" evidence="5 19"/>
<comment type="cofactor">
    <cofactor evidence="1 19">
        <name>Mg(2+)</name>
        <dbReference type="ChEBI" id="CHEBI:18420"/>
    </cofactor>
</comment>
<dbReference type="Proteomes" id="UP000662857">
    <property type="component" value="Chromosome"/>
</dbReference>
<dbReference type="Pfam" id="PF02654">
    <property type="entry name" value="CobS"/>
    <property type="match status" value="1"/>
</dbReference>
<feature type="transmembrane region" description="Helical" evidence="19">
    <location>
        <begin position="128"/>
        <end position="151"/>
    </location>
</feature>
<gene>
    <name evidence="19 20" type="primary">cobS</name>
    <name evidence="20" type="ORF">JQS43_13840</name>
</gene>
<evidence type="ECO:0000256" key="19">
    <source>
        <dbReference type="HAMAP-Rule" id="MF_00719"/>
    </source>
</evidence>
<evidence type="ECO:0000256" key="5">
    <source>
        <dbReference type="ARBA" id="ARBA00013200"/>
    </source>
</evidence>
<evidence type="ECO:0000256" key="6">
    <source>
        <dbReference type="ARBA" id="ARBA00015850"/>
    </source>
</evidence>
<name>A0A895Y5V2_9ACTN</name>
<keyword evidence="13 19" id="KW-0472">Membrane</keyword>
<evidence type="ECO:0000256" key="17">
    <source>
        <dbReference type="ARBA" id="ARBA00048623"/>
    </source>
</evidence>
<evidence type="ECO:0000256" key="13">
    <source>
        <dbReference type="ARBA" id="ARBA00023136"/>
    </source>
</evidence>
<keyword evidence="21" id="KW-1185">Reference proteome</keyword>
<evidence type="ECO:0000256" key="4">
    <source>
        <dbReference type="ARBA" id="ARBA00010561"/>
    </source>
</evidence>
<sequence length="246" mass="24662">MRDALGFLTVLPVRAGPLTARAVALFPVVGALIGATWVAAGWLGYQLGGPLVAAALVLAVDLVITGALHLDGLADTADGLAAHRPPDQVREVMKDPRIGAVGAAALTTTLLLRFALLAALVEALTSPVGWLALATVPVVGRCGLVLLLAAARPRRDSLAAGPVAAVRGASVVAAAGLTVLLVLLGAGGWALFAAAAALLAAVTVVRRWWWRRLGAAGDTIGAGGLLTELLMLGGLLGVVALGGSLW</sequence>
<accession>A0A895Y5V2</accession>